<dbReference type="InterPro" id="IPR020449">
    <property type="entry name" value="Tscrpt_reg_AraC-type_HTH"/>
</dbReference>
<dbReference type="Proteomes" id="UP000644756">
    <property type="component" value="Unassembled WGS sequence"/>
</dbReference>
<organism evidence="7 8">
    <name type="scientific">Paenibacillus abyssi</name>
    <dbReference type="NCBI Taxonomy" id="1340531"/>
    <lineage>
        <taxon>Bacteria</taxon>
        <taxon>Bacillati</taxon>
        <taxon>Bacillota</taxon>
        <taxon>Bacilli</taxon>
        <taxon>Bacillales</taxon>
        <taxon>Paenibacillaceae</taxon>
        <taxon>Paenibacillus</taxon>
    </lineage>
</organism>
<dbReference type="SMART" id="SM00342">
    <property type="entry name" value="HTH_ARAC"/>
    <property type="match status" value="1"/>
</dbReference>
<dbReference type="AlphaFoldDB" id="A0A917G4L6"/>
<evidence type="ECO:0000313" key="7">
    <source>
        <dbReference type="EMBL" id="GGG22570.1"/>
    </source>
</evidence>
<dbReference type="EMBL" id="BMGR01000018">
    <property type="protein sequence ID" value="GGG22570.1"/>
    <property type="molecule type" value="Genomic_DNA"/>
</dbReference>
<dbReference type="PROSITE" id="PS50110">
    <property type="entry name" value="RESPONSE_REGULATORY"/>
    <property type="match status" value="1"/>
</dbReference>
<dbReference type="InterPro" id="IPR001789">
    <property type="entry name" value="Sig_transdc_resp-reg_receiver"/>
</dbReference>
<evidence type="ECO:0000313" key="8">
    <source>
        <dbReference type="Proteomes" id="UP000644756"/>
    </source>
</evidence>
<evidence type="ECO:0000256" key="2">
    <source>
        <dbReference type="ARBA" id="ARBA00023125"/>
    </source>
</evidence>
<keyword evidence="8" id="KW-1185">Reference proteome</keyword>
<gene>
    <name evidence="7" type="ORF">GCM10010916_44040</name>
</gene>
<dbReference type="PROSITE" id="PS01124">
    <property type="entry name" value="HTH_ARAC_FAMILY_2"/>
    <property type="match status" value="1"/>
</dbReference>
<dbReference type="InterPro" id="IPR018060">
    <property type="entry name" value="HTH_AraC"/>
</dbReference>
<dbReference type="Pfam" id="PF00072">
    <property type="entry name" value="Response_reg"/>
    <property type="match status" value="1"/>
</dbReference>
<feature type="domain" description="HTH araC/xylS-type" evidence="5">
    <location>
        <begin position="432"/>
        <end position="531"/>
    </location>
</feature>
<keyword evidence="1" id="KW-0805">Transcription regulation</keyword>
<dbReference type="Gene3D" id="1.10.10.60">
    <property type="entry name" value="Homeodomain-like"/>
    <property type="match status" value="2"/>
</dbReference>
<feature type="domain" description="Response regulatory" evidence="6">
    <location>
        <begin position="3"/>
        <end position="120"/>
    </location>
</feature>
<accession>A0A917G4L6</accession>
<reference evidence="7" key="2">
    <citation type="submission" date="2020-09" db="EMBL/GenBank/DDBJ databases">
        <authorList>
            <person name="Sun Q."/>
            <person name="Zhou Y."/>
        </authorList>
    </citation>
    <scope>NUCLEOTIDE SEQUENCE</scope>
    <source>
        <strain evidence="7">CGMCC 1.12987</strain>
    </source>
</reference>
<sequence>MHQVLLVDDEIHAVRGLAAGVNWEHSGISRVLTAHSKKQAQDIFASNAVDLMICDIEMPQGSGLELLEWVREHHPMTETIFLTCHSDFSFAKRAIHLKSFEYLLKPVDYTELECVIAKALDKVRKDREMLSFEETYKHYAKLWASHRPLLKERFWTDLIEQKISSNPEKIAEQAASHNLSYNTYQYFVPVYIRVQRWYKPLSQREEKIMEYALRNAAEEKIYDNNPDAAIIPLIDGLLLIAPSGAAEHLEVWREGAQDYINSCHQYFACDLCCYIGKPVYMHQLSDMLQTLQKMDANNVTCINEAFLYNDTQKSGCLIELPPLAKWADWMKQGAKEKVQTEVKAYLNGWNQARDGIDASLLHRFYQDFLQMVFFILQTKGLQANQVFSQSLLTETPQSVLRSVQALQEWVQYVMEVAMNHIHSLEGNISIVEKAKRFISEQIGMQELSREDVASHVFLNPDYLSRVFKKETGISISDYLQQQRIDYAKLLLVNTDRLVSDIALESGYSNLSYFSTIFKKATGMNPGDFRRQARS</sequence>
<comment type="caution">
    <text evidence="7">The sequence shown here is derived from an EMBL/GenBank/DDBJ whole genome shotgun (WGS) entry which is preliminary data.</text>
</comment>
<dbReference type="PROSITE" id="PS00041">
    <property type="entry name" value="HTH_ARAC_FAMILY_1"/>
    <property type="match status" value="1"/>
</dbReference>
<dbReference type="InterPro" id="IPR011006">
    <property type="entry name" value="CheY-like_superfamily"/>
</dbReference>
<keyword evidence="3" id="KW-0804">Transcription</keyword>
<name>A0A917G4L6_9BACL</name>
<proteinExistence type="predicted"/>
<dbReference type="PANTHER" id="PTHR43280:SF2">
    <property type="entry name" value="HTH-TYPE TRANSCRIPTIONAL REGULATOR EXSA"/>
    <property type="match status" value="1"/>
</dbReference>
<dbReference type="GO" id="GO:0000160">
    <property type="term" value="P:phosphorelay signal transduction system"/>
    <property type="evidence" value="ECO:0007669"/>
    <property type="project" value="InterPro"/>
</dbReference>
<dbReference type="InterPro" id="IPR009057">
    <property type="entry name" value="Homeodomain-like_sf"/>
</dbReference>
<dbReference type="RefSeq" id="WP_188533236.1">
    <property type="nucleotide sequence ID" value="NZ_BMGR01000018.1"/>
</dbReference>
<dbReference type="GO" id="GO:0003700">
    <property type="term" value="F:DNA-binding transcription factor activity"/>
    <property type="evidence" value="ECO:0007669"/>
    <property type="project" value="InterPro"/>
</dbReference>
<evidence type="ECO:0000259" key="6">
    <source>
        <dbReference type="PROSITE" id="PS50110"/>
    </source>
</evidence>
<dbReference type="SUPFAM" id="SSF46689">
    <property type="entry name" value="Homeodomain-like"/>
    <property type="match status" value="2"/>
</dbReference>
<reference evidence="7" key="1">
    <citation type="journal article" date="2014" name="Int. J. Syst. Evol. Microbiol.">
        <title>Complete genome sequence of Corynebacterium casei LMG S-19264T (=DSM 44701T), isolated from a smear-ripened cheese.</title>
        <authorList>
            <consortium name="US DOE Joint Genome Institute (JGI-PGF)"/>
            <person name="Walter F."/>
            <person name="Albersmeier A."/>
            <person name="Kalinowski J."/>
            <person name="Ruckert C."/>
        </authorList>
    </citation>
    <scope>NUCLEOTIDE SEQUENCE</scope>
    <source>
        <strain evidence="7">CGMCC 1.12987</strain>
    </source>
</reference>
<dbReference type="PANTHER" id="PTHR43280">
    <property type="entry name" value="ARAC-FAMILY TRANSCRIPTIONAL REGULATOR"/>
    <property type="match status" value="1"/>
</dbReference>
<protein>
    <recommendedName>
        <fullName evidence="9">DNA-binding response regulator</fullName>
    </recommendedName>
</protein>
<feature type="modified residue" description="4-aspartylphosphate" evidence="4">
    <location>
        <position position="55"/>
    </location>
</feature>
<dbReference type="SMART" id="SM00448">
    <property type="entry name" value="REC"/>
    <property type="match status" value="1"/>
</dbReference>
<evidence type="ECO:0000256" key="4">
    <source>
        <dbReference type="PROSITE-ProRule" id="PRU00169"/>
    </source>
</evidence>
<dbReference type="PRINTS" id="PR00032">
    <property type="entry name" value="HTHARAC"/>
</dbReference>
<dbReference type="GO" id="GO:0043565">
    <property type="term" value="F:sequence-specific DNA binding"/>
    <property type="evidence" value="ECO:0007669"/>
    <property type="project" value="InterPro"/>
</dbReference>
<dbReference type="CDD" id="cd17536">
    <property type="entry name" value="REC_YesN-like"/>
    <property type="match status" value="1"/>
</dbReference>
<evidence type="ECO:0000256" key="3">
    <source>
        <dbReference type="ARBA" id="ARBA00023163"/>
    </source>
</evidence>
<evidence type="ECO:0000256" key="1">
    <source>
        <dbReference type="ARBA" id="ARBA00023015"/>
    </source>
</evidence>
<keyword evidence="2" id="KW-0238">DNA-binding</keyword>
<dbReference type="Gene3D" id="3.40.50.2300">
    <property type="match status" value="1"/>
</dbReference>
<dbReference type="SUPFAM" id="SSF52172">
    <property type="entry name" value="CheY-like"/>
    <property type="match status" value="1"/>
</dbReference>
<evidence type="ECO:0008006" key="9">
    <source>
        <dbReference type="Google" id="ProtNLM"/>
    </source>
</evidence>
<dbReference type="Pfam" id="PF12833">
    <property type="entry name" value="HTH_18"/>
    <property type="match status" value="1"/>
</dbReference>
<keyword evidence="4" id="KW-0597">Phosphoprotein</keyword>
<evidence type="ECO:0000259" key="5">
    <source>
        <dbReference type="PROSITE" id="PS01124"/>
    </source>
</evidence>
<dbReference type="InterPro" id="IPR018062">
    <property type="entry name" value="HTH_AraC-typ_CS"/>
</dbReference>